<feature type="domain" description="Glycosyltransferase 2-like" evidence="1">
    <location>
        <begin position="18"/>
        <end position="138"/>
    </location>
</feature>
<dbReference type="Gene3D" id="3.90.550.10">
    <property type="entry name" value="Spore Coat Polysaccharide Biosynthesis Protein SpsA, Chain A"/>
    <property type="match status" value="1"/>
</dbReference>
<dbReference type="EMBL" id="BDGE01000073">
    <property type="protein sequence ID" value="GBE94238.1"/>
    <property type="molecule type" value="Genomic_DNA"/>
</dbReference>
<dbReference type="AlphaFoldDB" id="A0A2H6LM03"/>
<dbReference type="GO" id="GO:0016740">
    <property type="term" value="F:transferase activity"/>
    <property type="evidence" value="ECO:0007669"/>
    <property type="project" value="UniProtKB-KW"/>
</dbReference>
<dbReference type="Pfam" id="PF00535">
    <property type="entry name" value="Glycos_transf_2"/>
    <property type="match status" value="1"/>
</dbReference>
<comment type="caution">
    <text evidence="2">The sequence shown here is derived from an EMBL/GenBank/DDBJ whole genome shotgun (WGS) entry which is preliminary data.</text>
</comment>
<name>A0A2H6LM03_9NOSO</name>
<sequence length="355" mass="41428">MVSKYTEVDMTQPLVTLGICTYNRAASLCQHCLAALEKLTYSNYEIIVIDDCSSDKTQDVLHEYKEKLNRLQFFRNDKNRGLCYSRNRILEKSQGEIIVFFDDDVSIFPSCLDEIVKAYLQDSAALFAWGGVYQCHGSHDSNKLTFGSGSLFSMRRIVANHFRFDTNIRYFKTYCCEEHEFARRVQRQPGKIIQIPTAKANHYQAPAKNRAWRGLGGDLNYLYEKAKHGSILKYYQSLLIGIQYTIDCIIFKHKVEKDYYQHYYREAVHSFHQVLLLLRDGKFLIASKYLFNIIVDVPIRALIKRRIEAKQADKFRQLFASADNIDLQSEFVQYSNFNTKDSRELLVDIERTSIK</sequence>
<accession>A0A2H6LM03</accession>
<organism evidence="2 3">
    <name type="scientific">Nostoc cycadae WK-1</name>
    <dbReference type="NCBI Taxonomy" id="1861711"/>
    <lineage>
        <taxon>Bacteria</taxon>
        <taxon>Bacillati</taxon>
        <taxon>Cyanobacteriota</taxon>
        <taxon>Cyanophyceae</taxon>
        <taxon>Nostocales</taxon>
        <taxon>Nostocaceae</taxon>
        <taxon>Nostoc</taxon>
    </lineage>
</organism>
<dbReference type="SUPFAM" id="SSF53448">
    <property type="entry name" value="Nucleotide-diphospho-sugar transferases"/>
    <property type="match status" value="1"/>
</dbReference>
<dbReference type="InterPro" id="IPR001173">
    <property type="entry name" value="Glyco_trans_2-like"/>
</dbReference>
<dbReference type="Proteomes" id="UP000236527">
    <property type="component" value="Unassembled WGS sequence"/>
</dbReference>
<evidence type="ECO:0000259" key="1">
    <source>
        <dbReference type="Pfam" id="PF00535"/>
    </source>
</evidence>
<gene>
    <name evidence="2" type="ORF">NCWK1_4009</name>
</gene>
<keyword evidence="2" id="KW-0808">Transferase</keyword>
<protein>
    <submittedName>
        <fullName evidence="2">Family 2 glycosyl transferase</fullName>
    </submittedName>
</protein>
<dbReference type="CDD" id="cd00761">
    <property type="entry name" value="Glyco_tranf_GTA_type"/>
    <property type="match status" value="1"/>
</dbReference>
<evidence type="ECO:0000313" key="3">
    <source>
        <dbReference type="Proteomes" id="UP000236527"/>
    </source>
</evidence>
<dbReference type="PANTHER" id="PTHR22916">
    <property type="entry name" value="GLYCOSYLTRANSFERASE"/>
    <property type="match status" value="1"/>
</dbReference>
<evidence type="ECO:0000313" key="2">
    <source>
        <dbReference type="EMBL" id="GBE94238.1"/>
    </source>
</evidence>
<dbReference type="InterPro" id="IPR029044">
    <property type="entry name" value="Nucleotide-diphossugar_trans"/>
</dbReference>
<proteinExistence type="predicted"/>
<keyword evidence="3" id="KW-1185">Reference proteome</keyword>
<reference evidence="3" key="1">
    <citation type="journal article" date="2018" name="Genome Announc.">
        <title>Draft Genome Sequence of the Nitrogen-Fixing and Hormogonia-Inducing Cyanobacterium Nostoc cycadae Strain WK-1, Isolated from the Coralloid Roots of Cycas revoluta.</title>
        <authorList>
            <person name="Kanesaki Y."/>
            <person name="Hirose M."/>
            <person name="Hirose Y."/>
            <person name="Fujisawa T."/>
            <person name="Nakamura Y."/>
            <person name="Watanabe S."/>
            <person name="Matsunaga S."/>
            <person name="Uchida H."/>
            <person name="Murakami A."/>
        </authorList>
    </citation>
    <scope>NUCLEOTIDE SEQUENCE [LARGE SCALE GENOMIC DNA]</scope>
    <source>
        <strain evidence="3">WK-1</strain>
    </source>
</reference>